<evidence type="ECO:0000313" key="2">
    <source>
        <dbReference type="Proteomes" id="UP001610446"/>
    </source>
</evidence>
<reference evidence="1 2" key="1">
    <citation type="submission" date="2024-07" db="EMBL/GenBank/DDBJ databases">
        <title>Section-level genome sequencing and comparative genomics of Aspergillus sections Usti and Cavernicolus.</title>
        <authorList>
            <consortium name="Lawrence Berkeley National Laboratory"/>
            <person name="Nybo J.L."/>
            <person name="Vesth T.C."/>
            <person name="Theobald S."/>
            <person name="Frisvad J.C."/>
            <person name="Larsen T.O."/>
            <person name="Kjaerboelling I."/>
            <person name="Rothschild-Mancinelli K."/>
            <person name="Lyhne E.K."/>
            <person name="Kogle M.E."/>
            <person name="Barry K."/>
            <person name="Clum A."/>
            <person name="Na H."/>
            <person name="Ledsgaard L."/>
            <person name="Lin J."/>
            <person name="Lipzen A."/>
            <person name="Kuo A."/>
            <person name="Riley R."/>
            <person name="Mondo S."/>
            <person name="Labutti K."/>
            <person name="Haridas S."/>
            <person name="Pangalinan J."/>
            <person name="Salamov A.A."/>
            <person name="Simmons B.A."/>
            <person name="Magnuson J.K."/>
            <person name="Chen J."/>
            <person name="Drula E."/>
            <person name="Henrissat B."/>
            <person name="Wiebenga A."/>
            <person name="Lubbers R.J."/>
            <person name="Gomes A.C."/>
            <person name="Makela M.R."/>
            <person name="Stajich J."/>
            <person name="Grigoriev I.V."/>
            <person name="Mortensen U.H."/>
            <person name="De Vries R.P."/>
            <person name="Baker S.E."/>
            <person name="Andersen M.R."/>
        </authorList>
    </citation>
    <scope>NUCLEOTIDE SEQUENCE [LARGE SCALE GENOMIC DNA]</scope>
    <source>
        <strain evidence="1 2">CBS 123904</strain>
    </source>
</reference>
<name>A0ABR4J233_9EURO</name>
<protein>
    <submittedName>
        <fullName evidence="1">Uncharacterized protein</fullName>
    </submittedName>
</protein>
<dbReference type="SUPFAM" id="SSF141571">
    <property type="entry name" value="Pentapeptide repeat-like"/>
    <property type="match status" value="1"/>
</dbReference>
<dbReference type="Proteomes" id="UP001610446">
    <property type="component" value="Unassembled WGS sequence"/>
</dbReference>
<evidence type="ECO:0000313" key="1">
    <source>
        <dbReference type="EMBL" id="KAL2834019.1"/>
    </source>
</evidence>
<organism evidence="1 2">
    <name type="scientific">Aspergillus pseudoustus</name>
    <dbReference type="NCBI Taxonomy" id="1810923"/>
    <lineage>
        <taxon>Eukaryota</taxon>
        <taxon>Fungi</taxon>
        <taxon>Dikarya</taxon>
        <taxon>Ascomycota</taxon>
        <taxon>Pezizomycotina</taxon>
        <taxon>Eurotiomycetes</taxon>
        <taxon>Eurotiomycetidae</taxon>
        <taxon>Eurotiales</taxon>
        <taxon>Aspergillaceae</taxon>
        <taxon>Aspergillus</taxon>
        <taxon>Aspergillus subgen. Nidulantes</taxon>
    </lineage>
</organism>
<keyword evidence="2" id="KW-1185">Reference proteome</keyword>
<comment type="caution">
    <text evidence="1">The sequence shown here is derived from an EMBL/GenBank/DDBJ whole genome shotgun (WGS) entry which is preliminary data.</text>
</comment>
<proteinExistence type="predicted"/>
<dbReference type="Gene3D" id="2.160.20.80">
    <property type="entry name" value="E3 ubiquitin-protein ligase SopA"/>
    <property type="match status" value="1"/>
</dbReference>
<dbReference type="EMBL" id="JBFXLU010000231">
    <property type="protein sequence ID" value="KAL2834019.1"/>
    <property type="molecule type" value="Genomic_DNA"/>
</dbReference>
<accession>A0ABR4J233</accession>
<sequence>MGKRNTVNDTVFPNSSPAITRSKISTSTLSNLTHADSIQRSTLSSVTITRSNNPDAGPTAAKGSSDATTLRRCIISNSTLSHTSCRRGKVSESTLHNVRGARSLQATNSTLSNVASLRRVRVVNSTVTDQSAMARSEARDSVVTQSAVYRSSLEKSRVVKSRVKKSTLSDCEVNDCVILNTNFKGMVLKNGVWRNGKLVGSVGEGVVAVSRDGKVCLSPLPRGLKLMLILNSRWSYRRKAWSTQQFG</sequence>
<gene>
    <name evidence="1" type="ORF">BJY01DRAFT_224739</name>
</gene>